<feature type="compositionally biased region" description="Basic and acidic residues" evidence="1">
    <location>
        <begin position="363"/>
        <end position="377"/>
    </location>
</feature>
<organism evidence="2">
    <name type="scientific">Pseudo-nitzschia australis</name>
    <dbReference type="NCBI Taxonomy" id="44445"/>
    <lineage>
        <taxon>Eukaryota</taxon>
        <taxon>Sar</taxon>
        <taxon>Stramenopiles</taxon>
        <taxon>Ochrophyta</taxon>
        <taxon>Bacillariophyta</taxon>
        <taxon>Bacillariophyceae</taxon>
        <taxon>Bacillariophycidae</taxon>
        <taxon>Bacillariales</taxon>
        <taxon>Bacillariaceae</taxon>
        <taxon>Pseudo-nitzschia</taxon>
    </lineage>
</organism>
<accession>A0A7S4ADI3</accession>
<feature type="compositionally biased region" description="Acidic residues" evidence="1">
    <location>
        <begin position="255"/>
        <end position="265"/>
    </location>
</feature>
<dbReference type="AlphaFoldDB" id="A0A7S4ADI3"/>
<feature type="region of interest" description="Disordered" evidence="1">
    <location>
        <begin position="394"/>
        <end position="496"/>
    </location>
</feature>
<protein>
    <recommendedName>
        <fullName evidence="3">Sas10 C-terminal domain-containing protein</fullName>
    </recommendedName>
</protein>
<proteinExistence type="predicted"/>
<dbReference type="GO" id="GO:0000462">
    <property type="term" value="P:maturation of SSU-rRNA from tricistronic rRNA transcript (SSU-rRNA, 5.8S rRNA, LSU-rRNA)"/>
    <property type="evidence" value="ECO:0007669"/>
    <property type="project" value="TreeGrafter"/>
</dbReference>
<gene>
    <name evidence="2" type="ORF">PAUS00366_LOCUS4678</name>
</gene>
<feature type="compositionally biased region" description="Basic and acidic residues" evidence="1">
    <location>
        <begin position="285"/>
        <end position="295"/>
    </location>
</feature>
<feature type="region of interest" description="Disordered" evidence="1">
    <location>
        <begin position="164"/>
        <end position="382"/>
    </location>
</feature>
<feature type="compositionally biased region" description="Basic and acidic residues" evidence="1">
    <location>
        <begin position="394"/>
        <end position="404"/>
    </location>
</feature>
<feature type="compositionally biased region" description="Basic and acidic residues" evidence="1">
    <location>
        <begin position="343"/>
        <end position="352"/>
    </location>
</feature>
<sequence length="496" mass="54416">MAKKNGPGDGTAADSVSTTENPTVDALKETLKKVEASLLPAVDSFCVGSSTSKNASANDDDDVKLPLPSKRGLDFMHAKNTLLLSYLIDLTVHLRDTADTVVDVDTTDEESKEAENGGAKKKQQQERQRRRLLEMRTVLDKSRGLDKKLRYQIDKLLSSLTDSSAFATGNYGSDDDGSGNIGDNGQDDPLRHRPDPKSMLDSDEDDDSADDDSADGDGNDGDSADDMDEDDDLAAARATLSMSKQAKTKKKKQDDDDDEEDDEDNNGARKKYIAPRLTAVPYTHDVADKRLEKEKRQRRKLRSTELAQTLRQQYGDQPETEDVFGGGNSELYGKQRSASRALAQKEAERTEFEESTMIRLTTSRKDKKEKKRVERMMEGGANLAQIANLGNLVRETEAFGRDDDGNSDDDDQNREEALQSYMTGDQSGNKSSGGGGSRHANGKRRRDPTVENSNANGAGRRLKMGKRPRAKNSVQAALYGSRSGSSTSKGKKKGKR</sequence>
<dbReference type="GO" id="GO:0032040">
    <property type="term" value="C:small-subunit processome"/>
    <property type="evidence" value="ECO:0007669"/>
    <property type="project" value="TreeGrafter"/>
</dbReference>
<evidence type="ECO:0008006" key="3">
    <source>
        <dbReference type="Google" id="ProtNLM"/>
    </source>
</evidence>
<evidence type="ECO:0000256" key="1">
    <source>
        <dbReference type="SAM" id="MobiDB-lite"/>
    </source>
</evidence>
<dbReference type="EMBL" id="HBIX01005915">
    <property type="protein sequence ID" value="CAE0711926.1"/>
    <property type="molecule type" value="Transcribed_RNA"/>
</dbReference>
<name>A0A7S4ADI3_9STRA</name>
<reference evidence="2" key="1">
    <citation type="submission" date="2021-01" db="EMBL/GenBank/DDBJ databases">
        <authorList>
            <person name="Corre E."/>
            <person name="Pelletier E."/>
            <person name="Niang G."/>
            <person name="Scheremetjew M."/>
            <person name="Finn R."/>
            <person name="Kale V."/>
            <person name="Holt S."/>
            <person name="Cochrane G."/>
            <person name="Meng A."/>
            <person name="Brown T."/>
            <person name="Cohen L."/>
        </authorList>
    </citation>
    <scope>NUCLEOTIDE SEQUENCE</scope>
    <source>
        <strain evidence="2">10249 10 AB</strain>
    </source>
</reference>
<dbReference type="PANTHER" id="PTHR13237">
    <property type="entry name" value="SOMETHING ABOUT SILENCING PROTEIN 10-RELATED"/>
    <property type="match status" value="1"/>
</dbReference>
<feature type="compositionally biased region" description="Basic residues" evidence="1">
    <location>
        <begin position="460"/>
        <end position="470"/>
    </location>
</feature>
<evidence type="ECO:0000313" key="2">
    <source>
        <dbReference type="EMBL" id="CAE0711926.1"/>
    </source>
</evidence>
<dbReference type="PANTHER" id="PTHR13237:SF9">
    <property type="entry name" value="NEUROGUIDIN"/>
    <property type="match status" value="1"/>
</dbReference>
<feature type="region of interest" description="Disordered" evidence="1">
    <location>
        <begin position="105"/>
        <end position="129"/>
    </location>
</feature>
<feature type="region of interest" description="Disordered" evidence="1">
    <location>
        <begin position="1"/>
        <end position="23"/>
    </location>
</feature>
<feature type="compositionally biased region" description="Polar residues" evidence="1">
    <location>
        <begin position="305"/>
        <end position="315"/>
    </location>
</feature>
<feature type="compositionally biased region" description="Acidic residues" evidence="1">
    <location>
        <begin position="201"/>
        <end position="233"/>
    </location>
</feature>
<feature type="compositionally biased region" description="Basic and acidic residues" evidence="1">
    <location>
        <begin position="188"/>
        <end position="200"/>
    </location>
</feature>